<comment type="caution">
    <text evidence="1">The sequence shown here is derived from an EMBL/GenBank/DDBJ whole genome shotgun (WGS) entry which is preliminary data.</text>
</comment>
<dbReference type="EMBL" id="BAABBP010000031">
    <property type="protein sequence ID" value="GAA4002367.1"/>
    <property type="molecule type" value="Genomic_DNA"/>
</dbReference>
<dbReference type="SUPFAM" id="SSF54637">
    <property type="entry name" value="Thioesterase/thiol ester dehydrase-isomerase"/>
    <property type="match status" value="1"/>
</dbReference>
<keyword evidence="2" id="KW-1185">Reference proteome</keyword>
<dbReference type="InterPro" id="IPR029069">
    <property type="entry name" value="HotDog_dom_sf"/>
</dbReference>
<dbReference type="Gene3D" id="3.10.129.10">
    <property type="entry name" value="Hotdog Thioesterase"/>
    <property type="match status" value="1"/>
</dbReference>
<evidence type="ECO:0000313" key="1">
    <source>
        <dbReference type="EMBL" id="GAA4002367.1"/>
    </source>
</evidence>
<evidence type="ECO:0000313" key="2">
    <source>
        <dbReference type="Proteomes" id="UP001501627"/>
    </source>
</evidence>
<protein>
    <recommendedName>
        <fullName evidence="3">MaoC-like domain-containing protein</fullName>
    </recommendedName>
</protein>
<accession>A0ABP7RUD3</accession>
<reference evidence="2" key="1">
    <citation type="journal article" date="2019" name="Int. J. Syst. Evol. Microbiol.">
        <title>The Global Catalogue of Microorganisms (GCM) 10K type strain sequencing project: providing services to taxonomists for standard genome sequencing and annotation.</title>
        <authorList>
            <consortium name="The Broad Institute Genomics Platform"/>
            <consortium name="The Broad Institute Genome Sequencing Center for Infectious Disease"/>
            <person name="Wu L."/>
            <person name="Ma J."/>
        </authorList>
    </citation>
    <scope>NUCLEOTIDE SEQUENCE [LARGE SCALE GENOMIC DNA]</scope>
    <source>
        <strain evidence="2">JCM 17561</strain>
    </source>
</reference>
<name>A0ABP7RUD3_9BURK</name>
<proteinExistence type="predicted"/>
<evidence type="ECO:0008006" key="3">
    <source>
        <dbReference type="Google" id="ProtNLM"/>
    </source>
</evidence>
<dbReference type="RefSeq" id="WP_103044667.1">
    <property type="nucleotide sequence ID" value="NZ_BAABBP010000031.1"/>
</dbReference>
<dbReference type="Proteomes" id="UP001501627">
    <property type="component" value="Unassembled WGS sequence"/>
</dbReference>
<sequence length="135" mass="14988">MSAAPILFEDFQPGALMGERVEVYDAQQARRWQAIFGHQPGDGANDAAESASMAVVNMMRAYLHAVTPRPPGNVHARQQLRMRGLPQCGEAIRVTVHCAHKEMRRERRYVDLRVHGTGQGGRPLFDGVISLIWAA</sequence>
<organism evidence="1 2">
    <name type="scientific">Comamonas faecalis</name>
    <dbReference type="NCBI Taxonomy" id="1387849"/>
    <lineage>
        <taxon>Bacteria</taxon>
        <taxon>Pseudomonadati</taxon>
        <taxon>Pseudomonadota</taxon>
        <taxon>Betaproteobacteria</taxon>
        <taxon>Burkholderiales</taxon>
        <taxon>Comamonadaceae</taxon>
        <taxon>Comamonas</taxon>
    </lineage>
</organism>
<gene>
    <name evidence="1" type="ORF">GCM10022279_27830</name>
</gene>